<sequence length="285" mass="33151">MRKKCELLLGKLRVELEEVETMGLSPIEKLKSYLSLTNSCVATMKATILEDPFISEADEIEFFKVWKPKVYGLLIYAAERYSYEIARPLLVDGYADFYNQQLNYISKFFRQHEFIYQYYRFDMSEMDSVYFLRGKKPDGLFGIDIPELDNSFATAGDYLFAKFIGLEMMQDLILSDIKGPKSTAETEVKSRKGRSLRWTGDSTNLIELLYGLAETKQFNDGDIDISDMVDVFEQVFNVNLSNYFRRFTTIKRRKSVSKTRFLDEMVQAVNKRIDDADAYVPAWAK</sequence>
<evidence type="ECO:0000313" key="2">
    <source>
        <dbReference type="Proteomes" id="UP001595789"/>
    </source>
</evidence>
<accession>A0ABV8PDI0</accession>
<dbReference type="Pfam" id="PF09357">
    <property type="entry name" value="RteC"/>
    <property type="match status" value="1"/>
</dbReference>
<evidence type="ECO:0000313" key="1">
    <source>
        <dbReference type="EMBL" id="MFC4213360.1"/>
    </source>
</evidence>
<protein>
    <submittedName>
        <fullName evidence="1">RteC domain-containing protein</fullName>
    </submittedName>
</protein>
<dbReference type="Proteomes" id="UP001595789">
    <property type="component" value="Unassembled WGS sequence"/>
</dbReference>
<dbReference type="EMBL" id="JBHSBW010000016">
    <property type="protein sequence ID" value="MFC4213360.1"/>
    <property type="molecule type" value="Genomic_DNA"/>
</dbReference>
<reference evidence="2" key="1">
    <citation type="journal article" date="2019" name="Int. J. Syst. Evol. Microbiol.">
        <title>The Global Catalogue of Microorganisms (GCM) 10K type strain sequencing project: providing services to taxonomists for standard genome sequencing and annotation.</title>
        <authorList>
            <consortium name="The Broad Institute Genomics Platform"/>
            <consortium name="The Broad Institute Genome Sequencing Center for Infectious Disease"/>
            <person name="Wu L."/>
            <person name="Ma J."/>
        </authorList>
    </citation>
    <scope>NUCLEOTIDE SEQUENCE [LARGE SCALE GENOMIC DNA]</scope>
    <source>
        <strain evidence="2">CCM 8691</strain>
    </source>
</reference>
<proteinExistence type="predicted"/>
<name>A0ABV8PDI0_9SPHI</name>
<comment type="caution">
    <text evidence="1">The sequence shown here is derived from an EMBL/GenBank/DDBJ whole genome shotgun (WGS) entry which is preliminary data.</text>
</comment>
<dbReference type="RefSeq" id="WP_378988497.1">
    <property type="nucleotide sequence ID" value="NZ_JBHSBW010000016.1"/>
</dbReference>
<dbReference type="InterPro" id="IPR018534">
    <property type="entry name" value="Tet_reg_excision_RteC"/>
</dbReference>
<gene>
    <name evidence="1" type="ORF">ACFOWA_19365</name>
</gene>
<organism evidence="1 2">
    <name type="scientific">Pedobacter lithocola</name>
    <dbReference type="NCBI Taxonomy" id="1908239"/>
    <lineage>
        <taxon>Bacteria</taxon>
        <taxon>Pseudomonadati</taxon>
        <taxon>Bacteroidota</taxon>
        <taxon>Sphingobacteriia</taxon>
        <taxon>Sphingobacteriales</taxon>
        <taxon>Sphingobacteriaceae</taxon>
        <taxon>Pedobacter</taxon>
    </lineage>
</organism>
<keyword evidence="2" id="KW-1185">Reference proteome</keyword>